<organism evidence="4 5">
    <name type="scientific">Lachnellula occidentalis</name>
    <dbReference type="NCBI Taxonomy" id="215460"/>
    <lineage>
        <taxon>Eukaryota</taxon>
        <taxon>Fungi</taxon>
        <taxon>Dikarya</taxon>
        <taxon>Ascomycota</taxon>
        <taxon>Pezizomycotina</taxon>
        <taxon>Leotiomycetes</taxon>
        <taxon>Helotiales</taxon>
        <taxon>Lachnaceae</taxon>
        <taxon>Lachnellula</taxon>
    </lineage>
</organism>
<dbReference type="InterPro" id="IPR021765">
    <property type="entry name" value="UstYa-like"/>
</dbReference>
<reference evidence="4 5" key="1">
    <citation type="submission" date="2018-05" db="EMBL/GenBank/DDBJ databases">
        <title>Genome sequencing and assembly of the regulated plant pathogen Lachnellula willkommii and related sister species for the development of diagnostic species identification markers.</title>
        <authorList>
            <person name="Giroux E."/>
            <person name="Bilodeau G."/>
        </authorList>
    </citation>
    <scope>NUCLEOTIDE SEQUENCE [LARGE SCALE GENOMIC DNA]</scope>
    <source>
        <strain evidence="4 5">CBS 160.35</strain>
    </source>
</reference>
<dbReference type="EMBL" id="QGMI01000554">
    <property type="protein sequence ID" value="TVY39018.1"/>
    <property type="molecule type" value="Genomic_DNA"/>
</dbReference>
<name>A0A8H8UBV8_9HELO</name>
<evidence type="ECO:0000313" key="4">
    <source>
        <dbReference type="EMBL" id="TVY39018.1"/>
    </source>
</evidence>
<dbReference type="GO" id="GO:0043386">
    <property type="term" value="P:mycotoxin biosynthetic process"/>
    <property type="evidence" value="ECO:0007669"/>
    <property type="project" value="InterPro"/>
</dbReference>
<comment type="similarity">
    <text evidence="2">Belongs to the ustYa family.</text>
</comment>
<protein>
    <submittedName>
        <fullName evidence="4">Cyclochlorotine biosynthesis protein</fullName>
    </submittedName>
</protein>
<comment type="pathway">
    <text evidence="1">Mycotoxin biosynthesis.</text>
</comment>
<dbReference type="Proteomes" id="UP000443090">
    <property type="component" value="Unassembled WGS sequence"/>
</dbReference>
<evidence type="ECO:0000313" key="5">
    <source>
        <dbReference type="Proteomes" id="UP000443090"/>
    </source>
</evidence>
<dbReference type="Pfam" id="PF11807">
    <property type="entry name" value="UstYa"/>
    <property type="match status" value="1"/>
</dbReference>
<keyword evidence="5" id="KW-1185">Reference proteome</keyword>
<accession>A0A8H8UBV8</accession>
<feature type="region of interest" description="Disordered" evidence="3">
    <location>
        <begin position="1"/>
        <end position="45"/>
    </location>
</feature>
<dbReference type="PANTHER" id="PTHR33365:SF4">
    <property type="entry name" value="CYCLOCHLOROTINE BIOSYNTHESIS PROTEIN O"/>
    <property type="match status" value="1"/>
</dbReference>
<comment type="caution">
    <text evidence="4">The sequence shown here is derived from an EMBL/GenBank/DDBJ whole genome shotgun (WGS) entry which is preliminary data.</text>
</comment>
<evidence type="ECO:0000256" key="3">
    <source>
        <dbReference type="SAM" id="MobiDB-lite"/>
    </source>
</evidence>
<evidence type="ECO:0000256" key="1">
    <source>
        <dbReference type="ARBA" id="ARBA00004685"/>
    </source>
</evidence>
<evidence type="ECO:0000256" key="2">
    <source>
        <dbReference type="ARBA" id="ARBA00035112"/>
    </source>
</evidence>
<proteinExistence type="inferred from homology"/>
<feature type="compositionally biased region" description="Polar residues" evidence="3">
    <location>
        <begin position="19"/>
        <end position="28"/>
    </location>
</feature>
<dbReference type="PANTHER" id="PTHR33365">
    <property type="entry name" value="YALI0B05434P"/>
    <property type="match status" value="1"/>
</dbReference>
<dbReference type="OrthoDB" id="3687641at2759"/>
<dbReference type="AlphaFoldDB" id="A0A8H8UBV8"/>
<gene>
    <name evidence="4" type="primary">cctO_2</name>
    <name evidence="4" type="ORF">LOCC1_G003677</name>
</gene>
<sequence>MASTFLRKLSPDSPLYQPVDQNEGSTGSDSREKSSEHICSCKGSGSASPRFKLLFATAPALPVIKYHTEHLDAEIIQINKYRGPPTPQIDAEWMKIGLGAAGIRLFDDDLKKLNKSDTPERPLHRIPAEFGGGYLGMIEVFHLLHCLNALRKGVYHDFYPEAVNSTMEGAAWKRVHTDHCIDMLRVFISCKADVTPITFYDDIATPSRKLPMPDFATLHTCRNFEDILSWNQNNERTVQWDEIGLETSAV</sequence>